<comment type="similarity">
    <text evidence="2">Belongs to the strictosidine synthase family.</text>
</comment>
<keyword evidence="3" id="KW-0926">Vacuole</keyword>
<feature type="domain" description="Strictosidine synthase conserved region" evidence="6">
    <location>
        <begin position="147"/>
        <end position="234"/>
    </location>
</feature>
<protein>
    <recommendedName>
        <fullName evidence="6">Strictosidine synthase conserved region domain-containing protein</fullName>
    </recommendedName>
</protein>
<evidence type="ECO:0000259" key="6">
    <source>
        <dbReference type="Pfam" id="PF03088"/>
    </source>
</evidence>
<sequence length="335" mass="36354">MSILTTLILLFFFICSPSAAYLLNELQLPPHLSGPESLAFDRNGGGPYVGSSDGRIFRYNATGPRSGSFVEYGYSSPIRNKEMCDGLTDFSDLQTRCGRPLGLGFNNQTNELYVADAYFGLVKIGPNGGAPTQLVRDVQGTPLIFTDALDVDPETGIVYFAQSSANFQFRNLTALLNSGDSSGSLYMYDPKTNQTRELLRGLSMAAGVAGSNDGSFVLVTEFLGRRIQRFWVRGDRANTSDTFAVLLGSPDNIKRIPTSNHFWVAVNNFLGPPPPPIPPVSATGVRYSENGFALQIMSLLDEYGTQAVSEVQEFNGTLYGGSLFASYAAVFTPYL</sequence>
<evidence type="ECO:0000256" key="1">
    <source>
        <dbReference type="ARBA" id="ARBA00004116"/>
    </source>
</evidence>
<dbReference type="InterPro" id="IPR018119">
    <property type="entry name" value="Strictosidine_synth_cons-reg"/>
</dbReference>
<comment type="caution">
    <text evidence="7">The sequence shown here is derived from an EMBL/GenBank/DDBJ whole genome shotgun (WGS) entry which is preliminary data.</text>
</comment>
<dbReference type="Gene3D" id="2.120.10.30">
    <property type="entry name" value="TolB, C-terminal domain"/>
    <property type="match status" value="1"/>
</dbReference>
<dbReference type="InterPro" id="IPR011042">
    <property type="entry name" value="6-blade_b-propeller_TolB-like"/>
</dbReference>
<dbReference type="PANTHER" id="PTHR10426:SF109">
    <property type="entry name" value="STRICTOSIDINE SYNTHASE TRANSCRIPTION FACTOR WD40-LIKE FAMILY-RELATED"/>
    <property type="match status" value="1"/>
</dbReference>
<proteinExistence type="inferred from homology"/>
<dbReference type="PANTHER" id="PTHR10426">
    <property type="entry name" value="STRICTOSIDINE SYNTHASE-RELATED"/>
    <property type="match status" value="1"/>
</dbReference>
<organism evidence="7 8">
    <name type="scientific">Stylosanthes scabra</name>
    <dbReference type="NCBI Taxonomy" id="79078"/>
    <lineage>
        <taxon>Eukaryota</taxon>
        <taxon>Viridiplantae</taxon>
        <taxon>Streptophyta</taxon>
        <taxon>Embryophyta</taxon>
        <taxon>Tracheophyta</taxon>
        <taxon>Spermatophyta</taxon>
        <taxon>Magnoliopsida</taxon>
        <taxon>eudicotyledons</taxon>
        <taxon>Gunneridae</taxon>
        <taxon>Pentapetalae</taxon>
        <taxon>rosids</taxon>
        <taxon>fabids</taxon>
        <taxon>Fabales</taxon>
        <taxon>Fabaceae</taxon>
        <taxon>Papilionoideae</taxon>
        <taxon>50 kb inversion clade</taxon>
        <taxon>dalbergioids sensu lato</taxon>
        <taxon>Dalbergieae</taxon>
        <taxon>Pterocarpus clade</taxon>
        <taxon>Stylosanthes</taxon>
    </lineage>
</organism>
<keyword evidence="8" id="KW-1185">Reference proteome</keyword>
<evidence type="ECO:0000256" key="5">
    <source>
        <dbReference type="SAM" id="SignalP"/>
    </source>
</evidence>
<dbReference type="Pfam" id="PF20067">
    <property type="entry name" value="SSL_N"/>
    <property type="match status" value="1"/>
</dbReference>
<dbReference type="Pfam" id="PF03088">
    <property type="entry name" value="Str_synth"/>
    <property type="match status" value="1"/>
</dbReference>
<name>A0ABU6QEK2_9FABA</name>
<evidence type="ECO:0000313" key="8">
    <source>
        <dbReference type="Proteomes" id="UP001341840"/>
    </source>
</evidence>
<evidence type="ECO:0000256" key="2">
    <source>
        <dbReference type="ARBA" id="ARBA00009191"/>
    </source>
</evidence>
<feature type="chain" id="PRO_5045530183" description="Strictosidine synthase conserved region domain-containing protein" evidence="5">
    <location>
        <begin position="21"/>
        <end position="335"/>
    </location>
</feature>
<keyword evidence="5" id="KW-0732">Signal</keyword>
<dbReference type="EMBL" id="JASCZI010000238">
    <property type="protein sequence ID" value="MED6110364.1"/>
    <property type="molecule type" value="Genomic_DNA"/>
</dbReference>
<dbReference type="Proteomes" id="UP001341840">
    <property type="component" value="Unassembled WGS sequence"/>
</dbReference>
<comment type="subcellular location">
    <subcellularLocation>
        <location evidence="1">Vacuole</location>
    </subcellularLocation>
</comment>
<reference evidence="7 8" key="1">
    <citation type="journal article" date="2023" name="Plants (Basel)">
        <title>Bridging the Gap: Combining Genomics and Transcriptomics Approaches to Understand Stylosanthes scabra, an Orphan Legume from the Brazilian Caatinga.</title>
        <authorList>
            <person name="Ferreira-Neto J.R.C."/>
            <person name="da Silva M.D."/>
            <person name="Binneck E."/>
            <person name="de Melo N.F."/>
            <person name="da Silva R.H."/>
            <person name="de Melo A.L.T.M."/>
            <person name="Pandolfi V."/>
            <person name="Bustamante F.O."/>
            <person name="Brasileiro-Vidal A.C."/>
            <person name="Benko-Iseppon A.M."/>
        </authorList>
    </citation>
    <scope>NUCLEOTIDE SEQUENCE [LARGE SCALE GENOMIC DNA]</scope>
    <source>
        <tissue evidence="7">Leaves</tissue>
    </source>
</reference>
<keyword evidence="4" id="KW-0325">Glycoprotein</keyword>
<evidence type="ECO:0000313" key="7">
    <source>
        <dbReference type="EMBL" id="MED6110364.1"/>
    </source>
</evidence>
<dbReference type="SUPFAM" id="SSF63829">
    <property type="entry name" value="Calcium-dependent phosphotriesterase"/>
    <property type="match status" value="1"/>
</dbReference>
<feature type="signal peptide" evidence="5">
    <location>
        <begin position="1"/>
        <end position="20"/>
    </location>
</feature>
<accession>A0ABU6QEK2</accession>
<evidence type="ECO:0000256" key="3">
    <source>
        <dbReference type="ARBA" id="ARBA00022554"/>
    </source>
</evidence>
<gene>
    <name evidence="7" type="ORF">PIB30_042153</name>
</gene>
<evidence type="ECO:0000256" key="4">
    <source>
        <dbReference type="ARBA" id="ARBA00023180"/>
    </source>
</evidence>